<dbReference type="Proteomes" id="UP000238701">
    <property type="component" value="Unassembled WGS sequence"/>
</dbReference>
<reference evidence="2" key="1">
    <citation type="submission" date="2018-02" db="EMBL/GenBank/DDBJ databases">
        <authorList>
            <person name="Hausmann B."/>
        </authorList>
    </citation>
    <scope>NUCLEOTIDE SEQUENCE [LARGE SCALE GENOMIC DNA]</scope>
    <source>
        <strain evidence="2">Peat soil MAG SbA1</strain>
    </source>
</reference>
<dbReference type="OrthoDB" id="119072at2"/>
<name>A0A2U3KE13_9BACT</name>
<evidence type="ECO:0008006" key="3">
    <source>
        <dbReference type="Google" id="ProtNLM"/>
    </source>
</evidence>
<gene>
    <name evidence="1" type="ORF">SBA1_1840005</name>
</gene>
<proteinExistence type="predicted"/>
<dbReference type="AlphaFoldDB" id="A0A2U3KE13"/>
<protein>
    <recommendedName>
        <fullName evidence="3">DUF1579 domain-containing protein</fullName>
    </recommendedName>
</protein>
<organism evidence="1 2">
    <name type="scientific">Candidatus Sulfotelmatobacter kueseliae</name>
    <dbReference type="NCBI Taxonomy" id="2042962"/>
    <lineage>
        <taxon>Bacteria</taxon>
        <taxon>Pseudomonadati</taxon>
        <taxon>Acidobacteriota</taxon>
        <taxon>Terriglobia</taxon>
        <taxon>Terriglobales</taxon>
        <taxon>Candidatus Korobacteraceae</taxon>
        <taxon>Candidatus Sulfotelmatobacter</taxon>
    </lineage>
</organism>
<evidence type="ECO:0000313" key="2">
    <source>
        <dbReference type="Proteomes" id="UP000238701"/>
    </source>
</evidence>
<sequence length="172" mass="19681">MEKTDQSSGKINPKAPAALSRFAFLIGKWQFNAKFHSGNGGWEEFEGTWEGRSILDGYAIADEYRMTNSSGEVIVLGMNFRVYDSARQLWNIKWLNALDGTWIDLASPEFGGAHFDDHSVSYIFKDPAAAWIYTRATYTSISRMHFTWLGEKSDDRNTWTEFMVIECHRTVS</sequence>
<accession>A0A2U3KE13</accession>
<evidence type="ECO:0000313" key="1">
    <source>
        <dbReference type="EMBL" id="SPF37787.1"/>
    </source>
</evidence>
<dbReference type="EMBL" id="OMOD01000095">
    <property type="protein sequence ID" value="SPF37787.1"/>
    <property type="molecule type" value="Genomic_DNA"/>
</dbReference>